<dbReference type="SUPFAM" id="SSF143422">
    <property type="entry name" value="Transposase IS200-like"/>
    <property type="match status" value="1"/>
</dbReference>
<evidence type="ECO:0008006" key="3">
    <source>
        <dbReference type="Google" id="ProtNLM"/>
    </source>
</evidence>
<name>A0A2A4X5H6_9GAMM</name>
<dbReference type="GO" id="GO:0003677">
    <property type="term" value="F:DNA binding"/>
    <property type="evidence" value="ECO:0007669"/>
    <property type="project" value="InterPro"/>
</dbReference>
<gene>
    <name evidence="1" type="ORF">COB20_07035</name>
</gene>
<proteinExistence type="predicted"/>
<reference evidence="2" key="1">
    <citation type="submission" date="2017-08" db="EMBL/GenBank/DDBJ databases">
        <title>A dynamic microbial community with high functional redundancy inhabits the cold, oxic subseafloor aquifer.</title>
        <authorList>
            <person name="Tully B.J."/>
            <person name="Wheat C.G."/>
            <person name="Glazer B.T."/>
            <person name="Huber J.A."/>
        </authorList>
    </citation>
    <scope>NUCLEOTIDE SEQUENCE [LARGE SCALE GENOMIC DNA]</scope>
</reference>
<dbReference type="EMBL" id="NVUL01000040">
    <property type="protein sequence ID" value="PCI77888.1"/>
    <property type="molecule type" value="Genomic_DNA"/>
</dbReference>
<evidence type="ECO:0000313" key="2">
    <source>
        <dbReference type="Proteomes" id="UP000218767"/>
    </source>
</evidence>
<sequence length="88" mass="10166">MRLIASLFAVEIYSYAVMSNHFHIVLKLCPEQTEQWTPTEVLERWTSLYKGPLLLQRFIAGVALQPAELETVNNWFKLCTFASTIFSI</sequence>
<accession>A0A2A4X5H6</accession>
<organism evidence="1 2">
    <name type="scientific">SAR86 cluster bacterium</name>
    <dbReference type="NCBI Taxonomy" id="2030880"/>
    <lineage>
        <taxon>Bacteria</taxon>
        <taxon>Pseudomonadati</taxon>
        <taxon>Pseudomonadota</taxon>
        <taxon>Gammaproteobacteria</taxon>
        <taxon>SAR86 cluster</taxon>
    </lineage>
</organism>
<dbReference type="GO" id="GO:0006313">
    <property type="term" value="P:DNA transposition"/>
    <property type="evidence" value="ECO:0007669"/>
    <property type="project" value="InterPro"/>
</dbReference>
<dbReference type="Gene3D" id="3.30.70.1290">
    <property type="entry name" value="Transposase IS200-like"/>
    <property type="match status" value="1"/>
</dbReference>
<comment type="caution">
    <text evidence="1">The sequence shown here is derived from an EMBL/GenBank/DDBJ whole genome shotgun (WGS) entry which is preliminary data.</text>
</comment>
<evidence type="ECO:0000313" key="1">
    <source>
        <dbReference type="EMBL" id="PCI77888.1"/>
    </source>
</evidence>
<dbReference type="AlphaFoldDB" id="A0A2A4X5H6"/>
<dbReference type="InterPro" id="IPR036515">
    <property type="entry name" value="Transposase_17_sf"/>
</dbReference>
<protein>
    <recommendedName>
        <fullName evidence="3">Transposase IS200-like domain-containing protein</fullName>
    </recommendedName>
</protein>
<dbReference type="GO" id="GO:0004803">
    <property type="term" value="F:transposase activity"/>
    <property type="evidence" value="ECO:0007669"/>
    <property type="project" value="InterPro"/>
</dbReference>
<dbReference type="Proteomes" id="UP000218767">
    <property type="component" value="Unassembled WGS sequence"/>
</dbReference>